<comment type="caution">
    <text evidence="2">The sequence shown here is derived from an EMBL/GenBank/DDBJ whole genome shotgun (WGS) entry which is preliminary data.</text>
</comment>
<dbReference type="PANTHER" id="PTHR34883:SF15">
    <property type="entry name" value="EXTRACELLULAR SERINE-RICH PROTEIN"/>
    <property type="match status" value="1"/>
</dbReference>
<dbReference type="OrthoDB" id="1921208at2759"/>
<evidence type="ECO:0000313" key="3">
    <source>
        <dbReference type="Proteomes" id="UP000620124"/>
    </source>
</evidence>
<proteinExistence type="predicted"/>
<keyword evidence="3" id="KW-1185">Reference proteome</keyword>
<keyword evidence="1" id="KW-0732">Signal</keyword>
<sequence length="363" mass="36983">MFSIPKFATAVAISCLSLAVIPVRSAVIDVTVGGTGVIAYTPNQVQANVGDVIQFTFKQKNHTITRSTLATPCSPLVGEGAFDSGFVFVADNETDFPLAQLTVQDTNPIWIYCRQTGHCGMGMVFAVNPGDKFAAFQAAATGSAPVSSAAASVTAAPSGVVTVTATVTVSGEPITTTYGSYPGSAAPTTPVSTDHVIVVGGTAGNVYTPSNITAQPGDTVTFQFHAKNHTVTASSFADPCRALSLTSTTGELGFDSGFMSVSPNATDFPTFTIQINDTKPIWGYCRQTGHCGGGMVFSVNAIESGPNNFAAFQAKAIQLNGTTAPGSSPSGSNSADTTNGALLPVRSAAAMVALVGVVVGMVL</sequence>
<dbReference type="AlphaFoldDB" id="A0A8H7CX77"/>
<reference evidence="2" key="1">
    <citation type="submission" date="2020-05" db="EMBL/GenBank/DDBJ databases">
        <title>Mycena genomes resolve the evolution of fungal bioluminescence.</title>
        <authorList>
            <person name="Tsai I.J."/>
        </authorList>
    </citation>
    <scope>NUCLEOTIDE SEQUENCE</scope>
    <source>
        <strain evidence="2">CCC161011</strain>
    </source>
</reference>
<evidence type="ECO:0000313" key="2">
    <source>
        <dbReference type="EMBL" id="KAF7353650.1"/>
    </source>
</evidence>
<name>A0A8H7CX77_9AGAR</name>
<dbReference type="CDD" id="cd00920">
    <property type="entry name" value="Cupredoxin"/>
    <property type="match status" value="2"/>
</dbReference>
<dbReference type="InterPro" id="IPR052953">
    <property type="entry name" value="Ser-rich/MCO-related"/>
</dbReference>
<feature type="signal peptide" evidence="1">
    <location>
        <begin position="1"/>
        <end position="25"/>
    </location>
</feature>
<feature type="chain" id="PRO_5034803810" evidence="1">
    <location>
        <begin position="26"/>
        <end position="363"/>
    </location>
</feature>
<protein>
    <submittedName>
        <fullName evidence="2">Programmed cell death protein 5</fullName>
    </submittedName>
</protein>
<dbReference type="Gene3D" id="2.60.40.420">
    <property type="entry name" value="Cupredoxins - blue copper proteins"/>
    <property type="match status" value="2"/>
</dbReference>
<dbReference type="InterPro" id="IPR008972">
    <property type="entry name" value="Cupredoxin"/>
</dbReference>
<organism evidence="2 3">
    <name type="scientific">Mycena venus</name>
    <dbReference type="NCBI Taxonomy" id="2733690"/>
    <lineage>
        <taxon>Eukaryota</taxon>
        <taxon>Fungi</taxon>
        <taxon>Dikarya</taxon>
        <taxon>Basidiomycota</taxon>
        <taxon>Agaricomycotina</taxon>
        <taxon>Agaricomycetes</taxon>
        <taxon>Agaricomycetidae</taxon>
        <taxon>Agaricales</taxon>
        <taxon>Marasmiineae</taxon>
        <taxon>Mycenaceae</taxon>
        <taxon>Mycena</taxon>
    </lineage>
</organism>
<dbReference type="SUPFAM" id="SSF49503">
    <property type="entry name" value="Cupredoxins"/>
    <property type="match status" value="2"/>
</dbReference>
<dbReference type="PANTHER" id="PTHR34883">
    <property type="entry name" value="SERINE-RICH PROTEIN, PUTATIVE-RELATED-RELATED"/>
    <property type="match status" value="1"/>
</dbReference>
<dbReference type="Proteomes" id="UP000620124">
    <property type="component" value="Unassembled WGS sequence"/>
</dbReference>
<accession>A0A8H7CX77</accession>
<evidence type="ECO:0000256" key="1">
    <source>
        <dbReference type="SAM" id="SignalP"/>
    </source>
</evidence>
<dbReference type="EMBL" id="JACAZI010000008">
    <property type="protein sequence ID" value="KAF7353650.1"/>
    <property type="molecule type" value="Genomic_DNA"/>
</dbReference>
<gene>
    <name evidence="2" type="ORF">MVEN_01049700</name>
</gene>